<keyword evidence="8 9" id="KW-0472">Membrane</keyword>
<dbReference type="GO" id="GO:0006886">
    <property type="term" value="P:intracellular protein transport"/>
    <property type="evidence" value="ECO:0007669"/>
    <property type="project" value="InterPro"/>
</dbReference>
<dbReference type="InterPro" id="IPR055344">
    <property type="entry name" value="SecD_SecF_C_bact"/>
</dbReference>
<evidence type="ECO:0000259" key="10">
    <source>
        <dbReference type="Pfam" id="PF02355"/>
    </source>
</evidence>
<keyword evidence="7" id="KW-0811">Translocation</keyword>
<sequence>MAVVYIEIRSRTKVNADGQAVTDQQGRVVRVKERIEEVITAPVIRDQLGKRFQIEGLDSVTEARDLALMLRAGSLAAPVEIIEERTVGPSLGRANIDQGFLSVIIGFVLVLVFMLLYYRAFGLFANTALGLNLVLIVAVLSMFQATLTLPGVAGIVLTVGMAVDANVLIFERIREELRNGNTPQASIHLGYDRALSTIVDANITTLIAAIVLFNFGTGPIKGFAVTLSIGILTSMFTAIFVTRGLANLMYGRKRVKSLAI</sequence>
<evidence type="ECO:0000259" key="11">
    <source>
        <dbReference type="Pfam" id="PF22599"/>
    </source>
</evidence>
<dbReference type="PANTHER" id="PTHR30081:SF1">
    <property type="entry name" value="PROTEIN TRANSLOCASE SUBUNIT SECD"/>
    <property type="match status" value="1"/>
</dbReference>
<evidence type="ECO:0008006" key="13">
    <source>
        <dbReference type="Google" id="ProtNLM"/>
    </source>
</evidence>
<dbReference type="GO" id="GO:0005886">
    <property type="term" value="C:plasma membrane"/>
    <property type="evidence" value="ECO:0007669"/>
    <property type="project" value="UniProtKB-SubCell"/>
</dbReference>
<dbReference type="SUPFAM" id="SSF82866">
    <property type="entry name" value="Multidrug efflux transporter AcrB transmembrane domain"/>
    <property type="match status" value="1"/>
</dbReference>
<feature type="transmembrane region" description="Helical" evidence="9">
    <location>
        <begin position="99"/>
        <end position="118"/>
    </location>
</feature>
<dbReference type="InterPro" id="IPR054384">
    <property type="entry name" value="SecDF_P1_head"/>
</dbReference>
<organism evidence="12">
    <name type="scientific">marine metagenome</name>
    <dbReference type="NCBI Taxonomy" id="408172"/>
    <lineage>
        <taxon>unclassified sequences</taxon>
        <taxon>metagenomes</taxon>
        <taxon>ecological metagenomes</taxon>
    </lineage>
</organism>
<accession>A0A381SGK7</accession>
<reference evidence="12" key="1">
    <citation type="submission" date="2018-05" db="EMBL/GenBank/DDBJ databases">
        <authorList>
            <person name="Lanie J.A."/>
            <person name="Ng W.-L."/>
            <person name="Kazmierczak K.M."/>
            <person name="Andrzejewski T.M."/>
            <person name="Davidsen T.M."/>
            <person name="Wayne K.J."/>
            <person name="Tettelin H."/>
            <person name="Glass J.I."/>
            <person name="Rusch D."/>
            <person name="Podicherti R."/>
            <person name="Tsui H.-C.T."/>
            <person name="Winkler M.E."/>
        </authorList>
    </citation>
    <scope>NUCLEOTIDE SEQUENCE</scope>
</reference>
<keyword evidence="5" id="KW-0653">Protein transport</keyword>
<dbReference type="FunFam" id="1.20.1640.10:FF:000004">
    <property type="entry name" value="Protein translocase subunit SecD"/>
    <property type="match status" value="1"/>
</dbReference>
<evidence type="ECO:0000256" key="1">
    <source>
        <dbReference type="ARBA" id="ARBA00004651"/>
    </source>
</evidence>
<feature type="transmembrane region" description="Helical" evidence="9">
    <location>
        <begin position="222"/>
        <end position="246"/>
    </location>
</feature>
<evidence type="ECO:0000256" key="5">
    <source>
        <dbReference type="ARBA" id="ARBA00022927"/>
    </source>
</evidence>
<dbReference type="InterPro" id="IPR048634">
    <property type="entry name" value="SecD_SecF_C"/>
</dbReference>
<protein>
    <recommendedName>
        <fullName evidence="13">Protein translocase subunit SecD</fullName>
    </recommendedName>
</protein>
<dbReference type="HAMAP" id="MF_01463_B">
    <property type="entry name" value="SecD_B"/>
    <property type="match status" value="1"/>
</dbReference>
<evidence type="ECO:0000256" key="8">
    <source>
        <dbReference type="ARBA" id="ARBA00023136"/>
    </source>
</evidence>
<evidence type="ECO:0000256" key="3">
    <source>
        <dbReference type="ARBA" id="ARBA00022475"/>
    </source>
</evidence>
<dbReference type="NCBIfam" id="TIGR01129">
    <property type="entry name" value="secD"/>
    <property type="match status" value="1"/>
</dbReference>
<proteinExistence type="inferred from homology"/>
<keyword evidence="4 9" id="KW-0812">Transmembrane</keyword>
<gene>
    <name evidence="12" type="ORF">METZ01_LOCUS54291</name>
</gene>
<dbReference type="PANTHER" id="PTHR30081">
    <property type="entry name" value="PROTEIN-EXPORT MEMBRANE PROTEIN SEC"/>
    <property type="match status" value="1"/>
</dbReference>
<feature type="domain" description="Protein export membrane protein SecD/SecF C-terminal" evidence="10">
    <location>
        <begin position="78"/>
        <end position="249"/>
    </location>
</feature>
<dbReference type="Pfam" id="PF22599">
    <property type="entry name" value="SecDF_P1_head"/>
    <property type="match status" value="1"/>
</dbReference>
<keyword evidence="3" id="KW-1003">Cell membrane</keyword>
<evidence type="ECO:0000256" key="7">
    <source>
        <dbReference type="ARBA" id="ARBA00023010"/>
    </source>
</evidence>
<feature type="transmembrane region" description="Helical" evidence="9">
    <location>
        <begin position="194"/>
        <end position="216"/>
    </location>
</feature>
<keyword evidence="2" id="KW-0813">Transport</keyword>
<evidence type="ECO:0000256" key="2">
    <source>
        <dbReference type="ARBA" id="ARBA00022448"/>
    </source>
</evidence>
<dbReference type="NCBIfam" id="TIGR00916">
    <property type="entry name" value="2A0604s01"/>
    <property type="match status" value="1"/>
</dbReference>
<dbReference type="EMBL" id="UINC01002903">
    <property type="protein sequence ID" value="SVA01437.1"/>
    <property type="molecule type" value="Genomic_DNA"/>
</dbReference>
<dbReference type="PRINTS" id="PR00702">
    <property type="entry name" value="ACRIFLAVINRP"/>
</dbReference>
<dbReference type="InterPro" id="IPR022813">
    <property type="entry name" value="SecD/SecF_arch_bac"/>
</dbReference>
<dbReference type="InterPro" id="IPR001036">
    <property type="entry name" value="Acrflvin-R"/>
</dbReference>
<evidence type="ECO:0000256" key="6">
    <source>
        <dbReference type="ARBA" id="ARBA00022989"/>
    </source>
</evidence>
<dbReference type="Gene3D" id="1.20.1640.10">
    <property type="entry name" value="Multidrug efflux transporter AcrB transmembrane domain"/>
    <property type="match status" value="1"/>
</dbReference>
<keyword evidence="6 9" id="KW-1133">Transmembrane helix</keyword>
<name>A0A381SGK7_9ZZZZ</name>
<dbReference type="InterPro" id="IPR005791">
    <property type="entry name" value="SecD"/>
</dbReference>
<dbReference type="Pfam" id="PF02355">
    <property type="entry name" value="SecD_SecF_C"/>
    <property type="match status" value="1"/>
</dbReference>
<feature type="domain" description="SecDF P1 head subdomain" evidence="11">
    <location>
        <begin position="1"/>
        <end position="77"/>
    </location>
</feature>
<dbReference type="Gene3D" id="3.30.1360.200">
    <property type="match status" value="1"/>
</dbReference>
<evidence type="ECO:0000313" key="12">
    <source>
        <dbReference type="EMBL" id="SVA01437.1"/>
    </source>
</evidence>
<comment type="subcellular location">
    <subcellularLocation>
        <location evidence="1">Cell membrane</location>
        <topology evidence="1">Multi-pass membrane protein</topology>
    </subcellularLocation>
</comment>
<feature type="transmembrane region" description="Helical" evidence="9">
    <location>
        <begin position="123"/>
        <end position="143"/>
    </location>
</feature>
<dbReference type="GO" id="GO:0015450">
    <property type="term" value="F:protein-transporting ATPase activity"/>
    <property type="evidence" value="ECO:0007669"/>
    <property type="project" value="InterPro"/>
</dbReference>
<evidence type="ECO:0000256" key="4">
    <source>
        <dbReference type="ARBA" id="ARBA00022692"/>
    </source>
</evidence>
<evidence type="ECO:0000256" key="9">
    <source>
        <dbReference type="SAM" id="Phobius"/>
    </source>
</evidence>
<dbReference type="AlphaFoldDB" id="A0A381SGK7"/>
<feature type="transmembrane region" description="Helical" evidence="9">
    <location>
        <begin position="149"/>
        <end position="173"/>
    </location>
</feature>